<sequence>MVAMPANPSILSLPLTPKCPKTKMNVILLIVDSLQQVSNHLYATSTEESNQMKVNAFVNEYHNCLHADGSCDIPVILTIYTSSVLHVNL</sequence>
<gene>
    <name evidence="1" type="primary">ORF106402</name>
</gene>
<dbReference type="AlphaFoldDB" id="A0A0B7AAC2"/>
<proteinExistence type="predicted"/>
<name>A0A0B7AAC2_9EUPU</name>
<accession>A0A0B7AAC2</accession>
<protein>
    <submittedName>
        <fullName evidence="1">Uncharacterized protein</fullName>
    </submittedName>
</protein>
<evidence type="ECO:0000313" key="1">
    <source>
        <dbReference type="EMBL" id="CEK77743.1"/>
    </source>
</evidence>
<reference evidence="1" key="1">
    <citation type="submission" date="2014-12" db="EMBL/GenBank/DDBJ databases">
        <title>Insight into the proteome of Arion vulgaris.</title>
        <authorList>
            <person name="Aradska J."/>
            <person name="Bulat T."/>
            <person name="Smidak R."/>
            <person name="Sarate P."/>
            <person name="Gangsoo J."/>
            <person name="Sialana F."/>
            <person name="Bilban M."/>
            <person name="Lubec G."/>
        </authorList>
    </citation>
    <scope>NUCLEOTIDE SEQUENCE</scope>
    <source>
        <tissue evidence="1">Skin</tissue>
    </source>
</reference>
<dbReference type="EMBL" id="HACG01030878">
    <property type="protein sequence ID" value="CEK77743.1"/>
    <property type="molecule type" value="Transcribed_RNA"/>
</dbReference>
<organism evidence="1">
    <name type="scientific">Arion vulgaris</name>
    <dbReference type="NCBI Taxonomy" id="1028688"/>
    <lineage>
        <taxon>Eukaryota</taxon>
        <taxon>Metazoa</taxon>
        <taxon>Spiralia</taxon>
        <taxon>Lophotrochozoa</taxon>
        <taxon>Mollusca</taxon>
        <taxon>Gastropoda</taxon>
        <taxon>Heterobranchia</taxon>
        <taxon>Euthyneura</taxon>
        <taxon>Panpulmonata</taxon>
        <taxon>Eupulmonata</taxon>
        <taxon>Stylommatophora</taxon>
        <taxon>Helicina</taxon>
        <taxon>Arionoidea</taxon>
        <taxon>Arionidae</taxon>
        <taxon>Arion</taxon>
    </lineage>
</organism>